<keyword evidence="1" id="KW-0175">Coiled coil</keyword>
<reference evidence="3" key="1">
    <citation type="submission" date="2023-06" db="EMBL/GenBank/DDBJ databases">
        <title>Genomic analysis of the entomopathogenic nematode Steinernema hermaphroditum.</title>
        <authorList>
            <person name="Schwarz E.M."/>
            <person name="Heppert J.K."/>
            <person name="Baniya A."/>
            <person name="Schwartz H.T."/>
            <person name="Tan C.-H."/>
            <person name="Antoshechkin I."/>
            <person name="Sternberg P.W."/>
            <person name="Goodrich-Blair H."/>
            <person name="Dillman A.R."/>
        </authorList>
    </citation>
    <scope>NUCLEOTIDE SEQUENCE</scope>
    <source>
        <strain evidence="3">PS9179</strain>
        <tissue evidence="3">Whole animal</tissue>
    </source>
</reference>
<proteinExistence type="predicted"/>
<dbReference type="PANTHER" id="PTHR14826:SF14">
    <property type="entry name" value="ANGIOMOTIN_C DOMAIN-CONTAINING PROTEIN"/>
    <property type="match status" value="1"/>
</dbReference>
<organism evidence="3 4">
    <name type="scientific">Steinernema hermaphroditum</name>
    <dbReference type="NCBI Taxonomy" id="289476"/>
    <lineage>
        <taxon>Eukaryota</taxon>
        <taxon>Metazoa</taxon>
        <taxon>Ecdysozoa</taxon>
        <taxon>Nematoda</taxon>
        <taxon>Chromadorea</taxon>
        <taxon>Rhabditida</taxon>
        <taxon>Tylenchina</taxon>
        <taxon>Panagrolaimomorpha</taxon>
        <taxon>Strongyloidoidea</taxon>
        <taxon>Steinernematidae</taxon>
        <taxon>Steinernema</taxon>
    </lineage>
</organism>
<dbReference type="GO" id="GO:0030334">
    <property type="term" value="P:regulation of cell migration"/>
    <property type="evidence" value="ECO:0007669"/>
    <property type="project" value="TreeGrafter"/>
</dbReference>
<feature type="region of interest" description="Disordered" evidence="2">
    <location>
        <begin position="622"/>
        <end position="672"/>
    </location>
</feature>
<protein>
    <recommendedName>
        <fullName evidence="5">Angiomotin C-terminal domain-containing protein</fullName>
    </recommendedName>
</protein>
<feature type="coiled-coil region" evidence="1">
    <location>
        <begin position="399"/>
        <end position="487"/>
    </location>
</feature>
<evidence type="ECO:0000256" key="1">
    <source>
        <dbReference type="SAM" id="Coils"/>
    </source>
</evidence>
<feature type="region of interest" description="Disordered" evidence="2">
    <location>
        <begin position="1"/>
        <end position="27"/>
    </location>
</feature>
<gene>
    <name evidence="3" type="ORF">QR680_017229</name>
</gene>
<feature type="compositionally biased region" description="Basic and acidic residues" evidence="2">
    <location>
        <begin position="1"/>
        <end position="12"/>
    </location>
</feature>
<evidence type="ECO:0000313" key="3">
    <source>
        <dbReference type="EMBL" id="KAK0403992.1"/>
    </source>
</evidence>
<feature type="coiled-coil region" evidence="1">
    <location>
        <begin position="174"/>
        <end position="250"/>
    </location>
</feature>
<dbReference type="GO" id="GO:0005886">
    <property type="term" value="C:plasma membrane"/>
    <property type="evidence" value="ECO:0007669"/>
    <property type="project" value="TreeGrafter"/>
</dbReference>
<dbReference type="InterPro" id="IPR051747">
    <property type="entry name" value="Angiomotin-like"/>
</dbReference>
<feature type="region of interest" description="Disordered" evidence="2">
    <location>
        <begin position="134"/>
        <end position="165"/>
    </location>
</feature>
<feature type="region of interest" description="Disordered" evidence="2">
    <location>
        <begin position="86"/>
        <end position="107"/>
    </location>
</feature>
<dbReference type="AlphaFoldDB" id="A0AA39HG79"/>
<feature type="compositionally biased region" description="Low complexity" evidence="2">
    <location>
        <begin position="634"/>
        <end position="647"/>
    </location>
</feature>
<evidence type="ECO:0000256" key="2">
    <source>
        <dbReference type="SAM" id="MobiDB-lite"/>
    </source>
</evidence>
<accession>A0AA39HG79</accession>
<dbReference type="GO" id="GO:0031410">
    <property type="term" value="C:cytoplasmic vesicle"/>
    <property type="evidence" value="ECO:0007669"/>
    <property type="project" value="TreeGrafter"/>
</dbReference>
<dbReference type="GO" id="GO:0005923">
    <property type="term" value="C:bicellular tight junction"/>
    <property type="evidence" value="ECO:0007669"/>
    <property type="project" value="TreeGrafter"/>
</dbReference>
<comment type="caution">
    <text evidence="3">The sequence shown here is derived from an EMBL/GenBank/DDBJ whole genome shotgun (WGS) entry which is preliminary data.</text>
</comment>
<dbReference type="Proteomes" id="UP001175271">
    <property type="component" value="Unassembled WGS sequence"/>
</dbReference>
<name>A0AA39HG79_9BILA</name>
<dbReference type="EMBL" id="JAUCMV010000004">
    <property type="protein sequence ID" value="KAK0403992.1"/>
    <property type="molecule type" value="Genomic_DNA"/>
</dbReference>
<dbReference type="PANTHER" id="PTHR14826">
    <property type="entry name" value="ANGIOMOTIN"/>
    <property type="match status" value="1"/>
</dbReference>
<evidence type="ECO:0000313" key="4">
    <source>
        <dbReference type="Proteomes" id="UP001175271"/>
    </source>
</evidence>
<sequence>MDGEKAEPHEHNAAQPRATPRIAEGGRSWSIEPAMSEIGQDGGLLKNLLQEAKATSTNHIDVEDGENNEEKVQSMIDNYLRQMATSGSDDRRYHRPSAYSAPPMSHSQPCLFTPEQQKIVDLTAGTHVVAHQQMNQQMSNSVSRPQSSGDAPPEYREESSSAGRVTGTNTQRIIHALREENSKLRQQVEVLGKRAAKLQQLESAYERIEKEYEDVIGQRQKQENLEAAAMVELEEQLARAVNENLVLRQRVAFFAHQQSANPHVEHVDQVAKLNMFINDLMLQNKDLRERDDRQRIEIEAQRVTLEEQRTHIDILEKAVRNAQDRITKKEQQAVDAAAVVDRANHLQKVVDELSEEKERRDEEFKRERAQFEMELTQQKMKVKDSVALGLKKSGGEEALSRLKKTIHQRDEKIANLERTVIDLEKKLREQIRNNQSEYEAGILELTEKVHKLEVERVEKERMISELIEERNDQRRALDARLRLMEQEAALARSTSSFDASVRMEELRQKIADRRGWTSGMRVRPRAGVLAATHARTSSNGVSTLAIDPDAIGDHQRAFSGPSILRNGGGVVVNNIGNDFVYRMRLGDGVKEEVVSPHSSVSIGDIRTAAEYVAERNPAFLAGRFPPQQQTTGGSCSSNTSSIHSKSSSEAEDDAPRYHASVVKAHHQTSWDV</sequence>
<dbReference type="GO" id="GO:0030036">
    <property type="term" value="P:actin cytoskeleton organization"/>
    <property type="evidence" value="ECO:0007669"/>
    <property type="project" value="TreeGrafter"/>
</dbReference>
<feature type="coiled-coil region" evidence="1">
    <location>
        <begin position="305"/>
        <end position="374"/>
    </location>
</feature>
<keyword evidence="4" id="KW-1185">Reference proteome</keyword>
<evidence type="ECO:0008006" key="5">
    <source>
        <dbReference type="Google" id="ProtNLM"/>
    </source>
</evidence>